<protein>
    <submittedName>
        <fullName evidence="1">Uncharacterized protein</fullName>
    </submittedName>
</protein>
<dbReference type="EMBL" id="CP055675">
    <property type="protein sequence ID" value="QLN01347.1"/>
    <property type="molecule type" value="Genomic_DNA"/>
</dbReference>
<gene>
    <name evidence="1" type="ORF">HVY52_16660</name>
</gene>
<reference evidence="1 2" key="1">
    <citation type="submission" date="2020-06" db="EMBL/GenBank/DDBJ databases">
        <title>REHAB project genomes.</title>
        <authorList>
            <person name="Shaw L.P."/>
        </authorList>
    </citation>
    <scope>NUCLEOTIDE SEQUENCE [LARGE SCALE GENOMIC DNA]</scope>
    <source>
        <strain evidence="1 2">RHB28-C13</strain>
    </source>
</reference>
<proteinExistence type="predicted"/>
<dbReference type="RefSeq" id="WP_104917846.1">
    <property type="nucleotide sequence ID" value="NZ_AP027926.1"/>
</dbReference>
<accession>A0A7W3I3J9</accession>
<evidence type="ECO:0000313" key="2">
    <source>
        <dbReference type="Proteomes" id="UP000510927"/>
    </source>
</evidence>
<evidence type="ECO:0000313" key="1">
    <source>
        <dbReference type="EMBL" id="QLN01347.1"/>
    </source>
</evidence>
<dbReference type="Proteomes" id="UP000510927">
    <property type="component" value="Chromosome"/>
</dbReference>
<dbReference type="AlphaFoldDB" id="A0A7W3I3J9"/>
<sequence length="96" mass="11232">MEQVNKFTDMIASFILTFRSTDDFDNELISTLYKTLEDIQILYCDTNVIDKEIAYGLFVLHDNLRGAILSWPNEDKTLISEISSRIDRYIEKIFLS</sequence>
<name>A0A7W3I3J9_ESCFE</name>
<organism evidence="1 2">
    <name type="scientific">Escherichia fergusonii</name>
    <dbReference type="NCBI Taxonomy" id="564"/>
    <lineage>
        <taxon>Bacteria</taxon>
        <taxon>Pseudomonadati</taxon>
        <taxon>Pseudomonadota</taxon>
        <taxon>Gammaproteobacteria</taxon>
        <taxon>Enterobacterales</taxon>
        <taxon>Enterobacteriaceae</taxon>
        <taxon>Escherichia</taxon>
    </lineage>
</organism>